<dbReference type="AlphaFoldDB" id="A0AAN8ABJ7"/>
<dbReference type="EMBL" id="JAUZQC010000023">
    <property type="protein sequence ID" value="KAK5849944.1"/>
    <property type="molecule type" value="Genomic_DNA"/>
</dbReference>
<reference evidence="2 3" key="2">
    <citation type="journal article" date="2023" name="Mol. Biol. Evol.">
        <title>Genomics of Secondarily Temperate Adaptation in the Only Non-Antarctic Icefish.</title>
        <authorList>
            <person name="Rivera-Colon A.G."/>
            <person name="Rayamajhi N."/>
            <person name="Minhas B.F."/>
            <person name="Madrigal G."/>
            <person name="Bilyk K.T."/>
            <person name="Yoon V."/>
            <person name="Hune M."/>
            <person name="Gregory S."/>
            <person name="Cheng C.H.C."/>
            <person name="Catchen J.M."/>
        </authorList>
    </citation>
    <scope>NUCLEOTIDE SEQUENCE [LARGE SCALE GENOMIC DNA]</scope>
    <source>
        <strain evidence="2">JMC-PN-2008</strain>
    </source>
</reference>
<protein>
    <submittedName>
        <fullName evidence="2">Uncharacterized protein</fullName>
    </submittedName>
</protein>
<keyword evidence="3" id="KW-1185">Reference proteome</keyword>
<accession>A0AAN8ABJ7</accession>
<evidence type="ECO:0000313" key="2">
    <source>
        <dbReference type="EMBL" id="KAK5849944.1"/>
    </source>
</evidence>
<organism evidence="2 3">
    <name type="scientific">Eleginops maclovinus</name>
    <name type="common">Patagonian blennie</name>
    <name type="synonym">Eleginus maclovinus</name>
    <dbReference type="NCBI Taxonomy" id="56733"/>
    <lineage>
        <taxon>Eukaryota</taxon>
        <taxon>Metazoa</taxon>
        <taxon>Chordata</taxon>
        <taxon>Craniata</taxon>
        <taxon>Vertebrata</taxon>
        <taxon>Euteleostomi</taxon>
        <taxon>Actinopterygii</taxon>
        <taxon>Neopterygii</taxon>
        <taxon>Teleostei</taxon>
        <taxon>Neoteleostei</taxon>
        <taxon>Acanthomorphata</taxon>
        <taxon>Eupercaria</taxon>
        <taxon>Perciformes</taxon>
        <taxon>Notothenioidei</taxon>
        <taxon>Eleginopidae</taxon>
        <taxon>Eleginops</taxon>
    </lineage>
</organism>
<feature type="region of interest" description="Disordered" evidence="1">
    <location>
        <begin position="1"/>
        <end position="55"/>
    </location>
</feature>
<proteinExistence type="predicted"/>
<evidence type="ECO:0000256" key="1">
    <source>
        <dbReference type="SAM" id="MobiDB-lite"/>
    </source>
</evidence>
<comment type="caution">
    <text evidence="2">The sequence shown here is derived from an EMBL/GenBank/DDBJ whole genome shotgun (WGS) entry which is preliminary data.</text>
</comment>
<name>A0AAN8ABJ7_ELEMC</name>
<reference evidence="2 3" key="1">
    <citation type="journal article" date="2023" name="Genes (Basel)">
        <title>Chromosome-Level Genome Assembly and Circadian Gene Repertoire of the Patagonia Blennie Eleginops maclovinus-The Closest Ancestral Proxy of Antarctic Cryonotothenioids.</title>
        <authorList>
            <person name="Cheng C.C."/>
            <person name="Rivera-Colon A.G."/>
            <person name="Minhas B.F."/>
            <person name="Wilson L."/>
            <person name="Rayamajhi N."/>
            <person name="Vargas-Chacoff L."/>
            <person name="Catchen J.M."/>
        </authorList>
    </citation>
    <scope>NUCLEOTIDE SEQUENCE [LARGE SCALE GENOMIC DNA]</scope>
    <source>
        <strain evidence="2">JMC-PN-2008</strain>
    </source>
</reference>
<gene>
    <name evidence="2" type="ORF">PBY51_014238</name>
</gene>
<sequence>MLFLSRSGSKLDGEEALGSLRNDVAPATRKHTKWSPSWPPNTSMSQKAGGGGGEHALGSIRLTSYLHLQL</sequence>
<evidence type="ECO:0000313" key="3">
    <source>
        <dbReference type="Proteomes" id="UP001346869"/>
    </source>
</evidence>
<dbReference type="Proteomes" id="UP001346869">
    <property type="component" value="Unassembled WGS sequence"/>
</dbReference>